<evidence type="ECO:0000256" key="6">
    <source>
        <dbReference type="SAM" id="MobiDB-lite"/>
    </source>
</evidence>
<comment type="caution">
    <text evidence="9">The sequence shown here is derived from an EMBL/GenBank/DDBJ whole genome shotgun (WGS) entry which is preliminary data.</text>
</comment>
<feature type="transmembrane region" description="Helical" evidence="7">
    <location>
        <begin position="121"/>
        <end position="142"/>
    </location>
</feature>
<feature type="domain" description="Rhodopsin" evidence="8">
    <location>
        <begin position="28"/>
        <end position="161"/>
    </location>
</feature>
<keyword evidence="4 7" id="KW-0472">Membrane</keyword>
<accession>A0A8H4KZ45</accession>
<evidence type="ECO:0000256" key="4">
    <source>
        <dbReference type="ARBA" id="ARBA00023136"/>
    </source>
</evidence>
<dbReference type="EMBL" id="JAADYS010002292">
    <property type="protein sequence ID" value="KAF4458981.1"/>
    <property type="molecule type" value="Genomic_DNA"/>
</dbReference>
<evidence type="ECO:0000256" key="7">
    <source>
        <dbReference type="SAM" id="Phobius"/>
    </source>
</evidence>
<gene>
    <name evidence="9" type="ORF">FALBO_14272</name>
</gene>
<dbReference type="AlphaFoldDB" id="A0A8H4KZ45"/>
<comment type="similarity">
    <text evidence="5">Belongs to the SAT4 family.</text>
</comment>
<evidence type="ECO:0000256" key="1">
    <source>
        <dbReference type="ARBA" id="ARBA00004141"/>
    </source>
</evidence>
<evidence type="ECO:0000256" key="2">
    <source>
        <dbReference type="ARBA" id="ARBA00022692"/>
    </source>
</evidence>
<reference evidence="9 10" key="1">
    <citation type="submission" date="2020-01" db="EMBL/GenBank/DDBJ databases">
        <title>Identification and distribution of gene clusters putatively required for synthesis of sphingolipid metabolism inhibitors in phylogenetically diverse species of the filamentous fungus Fusarium.</title>
        <authorList>
            <person name="Kim H.-S."/>
            <person name="Busman M."/>
            <person name="Brown D.W."/>
            <person name="Divon H."/>
            <person name="Uhlig S."/>
            <person name="Proctor R.H."/>
        </authorList>
    </citation>
    <scope>NUCLEOTIDE SEQUENCE [LARGE SCALE GENOMIC DNA]</scope>
    <source>
        <strain evidence="9 10">NRRL 20459</strain>
    </source>
</reference>
<keyword evidence="2 7" id="KW-0812">Transmembrane</keyword>
<organism evidence="9 10">
    <name type="scientific">Fusarium albosuccineum</name>
    <dbReference type="NCBI Taxonomy" id="1237068"/>
    <lineage>
        <taxon>Eukaryota</taxon>
        <taxon>Fungi</taxon>
        <taxon>Dikarya</taxon>
        <taxon>Ascomycota</taxon>
        <taxon>Pezizomycotina</taxon>
        <taxon>Sordariomycetes</taxon>
        <taxon>Hypocreomycetidae</taxon>
        <taxon>Hypocreales</taxon>
        <taxon>Nectriaceae</taxon>
        <taxon>Fusarium</taxon>
        <taxon>Fusarium decemcellulare species complex</taxon>
    </lineage>
</organism>
<dbReference type="GO" id="GO:0016020">
    <property type="term" value="C:membrane"/>
    <property type="evidence" value="ECO:0007669"/>
    <property type="project" value="UniProtKB-SubCell"/>
</dbReference>
<keyword evidence="10" id="KW-1185">Reference proteome</keyword>
<keyword evidence="3 7" id="KW-1133">Transmembrane helix</keyword>
<sequence length="327" mass="35725">MPQSVNFGPTVIAVCISVTVAAAVFLGLRLYCKIVRGRGLWWDDHLLIAAWVSLSVAVALAVYVVTLGFGKDMSEVDPANVPEIALVATINGVFCVFAATWSKTSFALTLIRLQGGWMNTLLWVVIVSMNIIMDLVIVFSFVKCTPAQKVWHSNLPGKCWDPIVSLDYYGHDHSPCAIADKSSAAATAAVKCYRMLGLSSKNRTLARVGIVIWGIVESVVTIMAASIPMMRVLVLRMHHGDPDHVRAPPLRKIRIISSRSNKTSTAAPTRSAPSDAASSGAILPRREEADGDIFYVRRESSTQDDMDDEWHRQESHKLGPAATRVQP</sequence>
<evidence type="ECO:0000256" key="5">
    <source>
        <dbReference type="ARBA" id="ARBA00038359"/>
    </source>
</evidence>
<dbReference type="OrthoDB" id="5417887at2759"/>
<proteinExistence type="inferred from homology"/>
<feature type="region of interest" description="Disordered" evidence="6">
    <location>
        <begin position="256"/>
        <end position="327"/>
    </location>
</feature>
<feature type="transmembrane region" description="Helical" evidence="7">
    <location>
        <begin position="204"/>
        <end position="227"/>
    </location>
</feature>
<name>A0A8H4KZ45_9HYPO</name>
<dbReference type="Proteomes" id="UP000554235">
    <property type="component" value="Unassembled WGS sequence"/>
</dbReference>
<evidence type="ECO:0000313" key="9">
    <source>
        <dbReference type="EMBL" id="KAF4458981.1"/>
    </source>
</evidence>
<evidence type="ECO:0000256" key="3">
    <source>
        <dbReference type="ARBA" id="ARBA00022989"/>
    </source>
</evidence>
<evidence type="ECO:0000313" key="10">
    <source>
        <dbReference type="Proteomes" id="UP000554235"/>
    </source>
</evidence>
<dbReference type="PANTHER" id="PTHR33048:SF42">
    <property type="entry name" value="INTEGRAL MEMBRANE PROTEIN"/>
    <property type="match status" value="1"/>
</dbReference>
<feature type="compositionally biased region" description="Polar residues" evidence="6">
    <location>
        <begin position="257"/>
        <end position="272"/>
    </location>
</feature>
<protein>
    <submittedName>
        <fullName evidence="9">Integral membrane</fullName>
    </submittedName>
</protein>
<comment type="subcellular location">
    <subcellularLocation>
        <location evidence="1">Membrane</location>
        <topology evidence="1">Multi-pass membrane protein</topology>
    </subcellularLocation>
</comment>
<feature type="transmembrane region" description="Helical" evidence="7">
    <location>
        <begin position="48"/>
        <end position="69"/>
    </location>
</feature>
<feature type="transmembrane region" description="Helical" evidence="7">
    <location>
        <begin position="7"/>
        <end position="28"/>
    </location>
</feature>
<dbReference type="InterPro" id="IPR052337">
    <property type="entry name" value="SAT4-like"/>
</dbReference>
<dbReference type="PANTHER" id="PTHR33048">
    <property type="entry name" value="PTH11-LIKE INTEGRAL MEMBRANE PROTEIN (AFU_ORTHOLOGUE AFUA_5G11245)"/>
    <property type="match status" value="1"/>
</dbReference>
<dbReference type="Pfam" id="PF20684">
    <property type="entry name" value="Fung_rhodopsin"/>
    <property type="match status" value="1"/>
</dbReference>
<dbReference type="InterPro" id="IPR049326">
    <property type="entry name" value="Rhodopsin_dom_fungi"/>
</dbReference>
<evidence type="ECO:0000259" key="8">
    <source>
        <dbReference type="Pfam" id="PF20684"/>
    </source>
</evidence>